<reference evidence="6" key="1">
    <citation type="submission" date="2016-03" db="EMBL/GenBank/DDBJ databases">
        <title>Updated assembly of Pseudogymnoascus destructans, the fungus causing white-nose syndrome of bats.</title>
        <authorList>
            <person name="Palmer J.M."/>
            <person name="Drees K.P."/>
            <person name="Foster J.T."/>
            <person name="Lindner D.L."/>
        </authorList>
    </citation>
    <scope>NUCLEOTIDE SEQUENCE [LARGE SCALE GENOMIC DNA]</scope>
    <source>
        <strain evidence="6">20631-21</strain>
    </source>
</reference>
<gene>
    <name evidence="6" type="primary">GTR1</name>
    <name evidence="6" type="ORF">VC83_08812</name>
</gene>
<dbReference type="FunFam" id="3.30.450.190:FF:000003">
    <property type="entry name" value="Small monomeric GTPase (Gtr1)"/>
    <property type="match status" value="1"/>
</dbReference>
<dbReference type="GO" id="GO:0009267">
    <property type="term" value="P:cellular response to starvation"/>
    <property type="evidence" value="ECO:0007669"/>
    <property type="project" value="TreeGrafter"/>
</dbReference>
<evidence type="ECO:0000313" key="6">
    <source>
        <dbReference type="EMBL" id="OAF54676.1"/>
    </source>
</evidence>
<dbReference type="InterPro" id="IPR027417">
    <property type="entry name" value="P-loop_NTPase"/>
</dbReference>
<dbReference type="InterPro" id="IPR039397">
    <property type="entry name" value="RagA/B"/>
</dbReference>
<dbReference type="OrthoDB" id="10020193at2759"/>
<dbReference type="VEuPathDB" id="FungiDB:GMDG_01031"/>
<keyword evidence="2 4" id="KW-0547">Nucleotide-binding</keyword>
<dbReference type="GeneID" id="36291851"/>
<sequence>MEASAQPVADAGTAPEIRKQKKKKVLLMGKSGSGKSSMRSIIFSNYVARDTRRLGATIDVDLSHVKFLGNLTLNLWDCGGQDAFMENYLSQQRSHVFSNVGVLIYVFDIESRDFDRDLLTYRSIISALSQFSPTSSVYILIHKMDLVAPAQREASYNDRIAAIRTKSDVFDPVPFATSIWDQSLYKAWAEIIHDLVPNLSSIERHLATLGTLIEAEEVLLFERSSFLVVSHWCSTIGSSNPTTDRFERLSNIIKNFKQSTSRYTGTPKSAEQFVLLELKLSRFCMFVVKFSTNTYLAVVLPPGEERFNAALENAMQARKEFESLDSPARRGPDRGVSGPSE</sequence>
<name>A0A176ZXL5_9PEZI</name>
<dbReference type="SUPFAM" id="SSF52540">
    <property type="entry name" value="P-loop containing nucleoside triphosphate hydrolases"/>
    <property type="match status" value="1"/>
</dbReference>
<dbReference type="FunFam" id="3.40.50.300:FF:000488">
    <property type="entry name" value="Small monomeric GTPase (Gtr1)"/>
    <property type="match status" value="1"/>
</dbReference>
<proteinExistence type="inferred from homology"/>
<evidence type="ECO:0000256" key="3">
    <source>
        <dbReference type="ARBA" id="ARBA00023134"/>
    </source>
</evidence>
<evidence type="ECO:0000256" key="1">
    <source>
        <dbReference type="ARBA" id="ARBA00007756"/>
    </source>
</evidence>
<feature type="compositionally biased region" description="Basic and acidic residues" evidence="5">
    <location>
        <begin position="320"/>
        <end position="333"/>
    </location>
</feature>
<feature type="region of interest" description="Disordered" evidence="5">
    <location>
        <begin position="320"/>
        <end position="341"/>
    </location>
</feature>
<evidence type="ECO:0000256" key="2">
    <source>
        <dbReference type="ARBA" id="ARBA00022741"/>
    </source>
</evidence>
<dbReference type="PANTHER" id="PTHR11259:SF1">
    <property type="entry name" value="RAS-RELATED GTP-BINDING PROTEIN"/>
    <property type="match status" value="1"/>
</dbReference>
<dbReference type="GO" id="GO:0005525">
    <property type="term" value="F:GTP binding"/>
    <property type="evidence" value="ECO:0007669"/>
    <property type="project" value="UniProtKB-UniRule"/>
</dbReference>
<dbReference type="GO" id="GO:1990131">
    <property type="term" value="C:Gtr1-Gtr2 GTPase complex"/>
    <property type="evidence" value="ECO:0007669"/>
    <property type="project" value="UniProtKB-UniRule"/>
</dbReference>
<dbReference type="CDD" id="cd11384">
    <property type="entry name" value="RagA_like"/>
    <property type="match status" value="1"/>
</dbReference>
<dbReference type="GO" id="GO:0000329">
    <property type="term" value="C:fungal-type vacuole membrane"/>
    <property type="evidence" value="ECO:0007669"/>
    <property type="project" value="TreeGrafter"/>
</dbReference>
<dbReference type="GO" id="GO:0005634">
    <property type="term" value="C:nucleus"/>
    <property type="evidence" value="ECO:0007669"/>
    <property type="project" value="TreeGrafter"/>
</dbReference>
<dbReference type="Pfam" id="PF04670">
    <property type="entry name" value="Gtr1_RagA"/>
    <property type="match status" value="1"/>
</dbReference>
<comment type="similarity">
    <text evidence="1 4">Belongs to the GTR/RAG GTP-binding protein family.</text>
</comment>
<keyword evidence="3 4" id="KW-0342">GTP-binding</keyword>
<dbReference type="Gene3D" id="3.40.50.300">
    <property type="entry name" value="P-loop containing nucleotide triphosphate hydrolases"/>
    <property type="match status" value="1"/>
</dbReference>
<evidence type="ECO:0000256" key="4">
    <source>
        <dbReference type="RuleBase" id="RU367014"/>
    </source>
</evidence>
<comment type="function">
    <text evidence="4">GTPase involved in activation of the TORC1 signaling pathway, which promotes growth and represses autophagy in nutrient-rich conditions.</text>
</comment>
<dbReference type="PANTHER" id="PTHR11259">
    <property type="entry name" value="RAS-RELATED GTP BINDING RAG/GTR YEAST"/>
    <property type="match status" value="1"/>
</dbReference>
<dbReference type="GO" id="GO:1904263">
    <property type="term" value="P:positive regulation of TORC1 signaling"/>
    <property type="evidence" value="ECO:0007669"/>
    <property type="project" value="TreeGrafter"/>
</dbReference>
<dbReference type="EMBL" id="KV441417">
    <property type="protein sequence ID" value="OAF54676.1"/>
    <property type="molecule type" value="Genomic_DNA"/>
</dbReference>
<organism evidence="6">
    <name type="scientific">Pseudogymnoascus destructans</name>
    <dbReference type="NCBI Taxonomy" id="655981"/>
    <lineage>
        <taxon>Eukaryota</taxon>
        <taxon>Fungi</taxon>
        <taxon>Dikarya</taxon>
        <taxon>Ascomycota</taxon>
        <taxon>Pezizomycotina</taxon>
        <taxon>Leotiomycetes</taxon>
        <taxon>Thelebolales</taxon>
        <taxon>Thelebolaceae</taxon>
        <taxon>Pseudogymnoascus</taxon>
    </lineage>
</organism>
<dbReference type="RefSeq" id="XP_024319980.1">
    <property type="nucleotide sequence ID" value="XM_024472355.1"/>
</dbReference>
<dbReference type="Gene3D" id="3.30.450.190">
    <property type="match status" value="1"/>
</dbReference>
<dbReference type="GO" id="GO:0003924">
    <property type="term" value="F:GTPase activity"/>
    <property type="evidence" value="ECO:0007669"/>
    <property type="project" value="UniProtKB-UniRule"/>
</dbReference>
<protein>
    <recommendedName>
        <fullName evidence="4">GTP-binding protein</fullName>
    </recommendedName>
</protein>
<dbReference type="InterPro" id="IPR006762">
    <property type="entry name" value="Gtr1_RagA"/>
</dbReference>
<evidence type="ECO:0000256" key="5">
    <source>
        <dbReference type="SAM" id="MobiDB-lite"/>
    </source>
</evidence>
<dbReference type="GO" id="GO:0010507">
    <property type="term" value="P:negative regulation of autophagy"/>
    <property type="evidence" value="ECO:0007669"/>
    <property type="project" value="TreeGrafter"/>
</dbReference>
<accession>A0A176ZXL5</accession>
<comment type="subunit">
    <text evidence="4">Component of the GSE complex.</text>
</comment>
<dbReference type="Proteomes" id="UP000077154">
    <property type="component" value="Unassembled WGS sequence"/>
</dbReference>
<dbReference type="AlphaFoldDB" id="A0A176ZXL5"/>